<keyword evidence="3" id="KW-1185">Reference proteome</keyword>
<dbReference type="STRING" id="1118060.GCA_000311845_01065"/>
<dbReference type="EMBL" id="NFHO01000001">
    <property type="protein sequence ID" value="OUN44414.1"/>
    <property type="molecule type" value="Genomic_DNA"/>
</dbReference>
<feature type="domain" description="DUF2344" evidence="1">
    <location>
        <begin position="8"/>
        <end position="176"/>
    </location>
</feature>
<gene>
    <name evidence="2" type="ORF">B5G21_00200</name>
</gene>
<dbReference type="eggNOG" id="COG5011">
    <property type="taxonomic scope" value="Bacteria"/>
</dbReference>
<comment type="caution">
    <text evidence="2">The sequence shown here is derived from an EMBL/GenBank/DDBJ whole genome shotgun (WGS) entry which is preliminary data.</text>
</comment>
<dbReference type="InterPro" id="IPR018768">
    <property type="entry name" value="DUF2344"/>
</dbReference>
<evidence type="ECO:0000313" key="2">
    <source>
        <dbReference type="EMBL" id="OUN44414.1"/>
    </source>
</evidence>
<dbReference type="RefSeq" id="WP_087185571.1">
    <property type="nucleotide sequence ID" value="NZ_NFHO01000001.1"/>
</dbReference>
<accession>A0A1Y3U6N7</accession>
<name>A0A1Y3U6N7_9ACTN</name>
<organism evidence="2 3">
    <name type="scientific">Enorma massiliensis</name>
    <dbReference type="NCBI Taxonomy" id="1472761"/>
    <lineage>
        <taxon>Bacteria</taxon>
        <taxon>Bacillati</taxon>
        <taxon>Actinomycetota</taxon>
        <taxon>Coriobacteriia</taxon>
        <taxon>Coriobacteriales</taxon>
        <taxon>Coriobacteriaceae</taxon>
        <taxon>Enorma</taxon>
    </lineage>
</organism>
<evidence type="ECO:0000313" key="3">
    <source>
        <dbReference type="Proteomes" id="UP000196560"/>
    </source>
</evidence>
<proteinExistence type="predicted"/>
<dbReference type="NCBIfam" id="TIGR03936">
    <property type="entry name" value="sam_1_link_chp"/>
    <property type="match status" value="1"/>
</dbReference>
<reference evidence="3" key="1">
    <citation type="submission" date="2017-04" db="EMBL/GenBank/DDBJ databases">
        <title>Function of individual gut microbiota members based on whole genome sequencing of pure cultures obtained from chicken caecum.</title>
        <authorList>
            <person name="Medvecky M."/>
            <person name="Cejkova D."/>
            <person name="Polansky O."/>
            <person name="Karasova D."/>
            <person name="Kubasova T."/>
            <person name="Cizek A."/>
            <person name="Rychlik I."/>
        </authorList>
    </citation>
    <scope>NUCLEOTIDE SEQUENCE [LARGE SCALE GENOMIC DNA]</scope>
    <source>
        <strain evidence="3">An70</strain>
    </source>
</reference>
<evidence type="ECO:0000259" key="1">
    <source>
        <dbReference type="Pfam" id="PF10105"/>
    </source>
</evidence>
<dbReference type="AlphaFoldDB" id="A0A1Y3U6N7"/>
<dbReference type="Proteomes" id="UP000196560">
    <property type="component" value="Unassembled WGS sequence"/>
</dbReference>
<protein>
    <recommendedName>
        <fullName evidence="1">DUF2344 domain-containing protein</fullName>
    </recommendedName>
</protein>
<dbReference type="Pfam" id="PF10105">
    <property type="entry name" value="DUF2344"/>
    <property type="match status" value="1"/>
</dbReference>
<sequence>MSEQTLFRLRVRYVKQGRLRYLGHLEVLHTIERIIRRAQLPYAVTQGFSPHMRAGFSSALPVGTASDCEWYDVFLTELVPPSDAFERLKAASPVDLAPVKVGYVDVRAAALTAFITCAEYAVNLWTGDASATECMVREALEAIRVQGTIAYLRGKKEKSLDLTRTLAGYALAQAGEGHFLLTLDTRMDNDGALRPEVLVGALNNYLDGTPDAPIHSTGIQHLTQIPRYEVTRTAQYALSSEGTHLDPLHVC</sequence>